<sequence>MNSFNEDMICSSCAKYLTVPPIIYVISKGNVCGRCCNKTEKAELSNSSTAGISSFHEGQHQILYEFLLKKLSLPCCYKPIGCEVALKWGQVPQHEDTCFFRNTVCPLSDINKEFLSLDKVCNWRGNNNDLIGHILSKHKDYYCHPIQVYLNPTYTTMLKFDVIIEHCVMMVLFKYNQMFNKYVIYVFANLTDIECELFQYQAEVNHESSSLSMIFRDESPIKPMCDIIFGCDLMNGLDVPIKSVFGNENTSKSFHIKVSICKKSKKYFKELKQNLPHDSIIINKSSIKPCPINEEGLRELECPVCKDYMVPPIFLCAAGHSVCNSCTIRVTSCPTCRAKMSGNRNYTLESLTSTINYPCKNRSSGCVFVSSGDKIRNHEKNCTLAGKKCVFKCHWTGNALDMILHLNEKHILMQVNQIKTICLAPHKQINEEAIVYDNQVFLFTCSYGYKMHFQYTLQHLKVGDASYKYELKLVDSSDNDLYVSMSHLCSLLPNRDDKKEKKHLGNIISYESIQRLVLRHRELQYKIRILKIKSK</sequence>
<evidence type="ECO:0000256" key="8">
    <source>
        <dbReference type="ARBA" id="ARBA00022786"/>
    </source>
</evidence>
<dbReference type="PROSITE" id="PS50089">
    <property type="entry name" value="ZF_RING_2"/>
    <property type="match status" value="1"/>
</dbReference>
<organism evidence="13 14">
    <name type="scientific">Henosepilachna vigintioctopunctata</name>
    <dbReference type="NCBI Taxonomy" id="420089"/>
    <lineage>
        <taxon>Eukaryota</taxon>
        <taxon>Metazoa</taxon>
        <taxon>Ecdysozoa</taxon>
        <taxon>Arthropoda</taxon>
        <taxon>Hexapoda</taxon>
        <taxon>Insecta</taxon>
        <taxon>Pterygota</taxon>
        <taxon>Neoptera</taxon>
        <taxon>Endopterygota</taxon>
        <taxon>Coleoptera</taxon>
        <taxon>Polyphaga</taxon>
        <taxon>Cucujiformia</taxon>
        <taxon>Coccinelloidea</taxon>
        <taxon>Coccinellidae</taxon>
        <taxon>Epilachninae</taxon>
        <taxon>Epilachnini</taxon>
        <taxon>Henosepilachna</taxon>
    </lineage>
</organism>
<comment type="caution">
    <text evidence="13">The sequence shown here is derived from an EMBL/GenBank/DDBJ whole genome shotgun (WGS) entry which is preliminary data.</text>
</comment>
<feature type="domain" description="SIAH-type" evidence="12">
    <location>
        <begin position="354"/>
        <end position="411"/>
    </location>
</feature>
<dbReference type="GO" id="GO:0043161">
    <property type="term" value="P:proteasome-mediated ubiquitin-dependent protein catabolic process"/>
    <property type="evidence" value="ECO:0007669"/>
    <property type="project" value="TreeGrafter"/>
</dbReference>
<evidence type="ECO:0000259" key="11">
    <source>
        <dbReference type="PROSITE" id="PS50089"/>
    </source>
</evidence>
<evidence type="ECO:0000256" key="4">
    <source>
        <dbReference type="ARBA" id="ARBA00012483"/>
    </source>
</evidence>
<dbReference type="GO" id="GO:0061630">
    <property type="term" value="F:ubiquitin protein ligase activity"/>
    <property type="evidence" value="ECO:0007669"/>
    <property type="project" value="UniProtKB-EC"/>
</dbReference>
<dbReference type="EC" id="2.3.2.27" evidence="4"/>
<keyword evidence="14" id="KW-1185">Reference proteome</keyword>
<dbReference type="PROSITE" id="PS51081">
    <property type="entry name" value="ZF_SIAH"/>
    <property type="match status" value="2"/>
</dbReference>
<comment type="pathway">
    <text evidence="2">Protein modification; protein ubiquitination.</text>
</comment>
<reference evidence="13 14" key="1">
    <citation type="submission" date="2023-03" db="EMBL/GenBank/DDBJ databases">
        <title>Genome insight into feeding habits of ladybird beetles.</title>
        <authorList>
            <person name="Li H.-S."/>
            <person name="Huang Y.-H."/>
            <person name="Pang H."/>
        </authorList>
    </citation>
    <scope>NUCLEOTIDE SEQUENCE [LARGE SCALE GENOMIC DNA]</scope>
    <source>
        <strain evidence="13">SYSU_2023b</strain>
        <tissue evidence="13">Whole body</tissue>
    </source>
</reference>
<evidence type="ECO:0000256" key="7">
    <source>
        <dbReference type="ARBA" id="ARBA00022771"/>
    </source>
</evidence>
<dbReference type="InterPro" id="IPR049548">
    <property type="entry name" value="Sina-like_RING"/>
</dbReference>
<keyword evidence="9" id="KW-0862">Zinc</keyword>
<gene>
    <name evidence="13" type="ORF">WA026_016931</name>
</gene>
<dbReference type="Pfam" id="PF21361">
    <property type="entry name" value="Sina_ZnF"/>
    <property type="match status" value="2"/>
</dbReference>
<dbReference type="InterPro" id="IPR004162">
    <property type="entry name" value="SINA-like_animal"/>
</dbReference>
<evidence type="ECO:0000256" key="6">
    <source>
        <dbReference type="ARBA" id="ARBA00022723"/>
    </source>
</evidence>
<keyword evidence="7 10" id="KW-0863">Zinc-finger</keyword>
<dbReference type="GO" id="GO:0031624">
    <property type="term" value="F:ubiquitin conjugating enzyme binding"/>
    <property type="evidence" value="ECO:0007669"/>
    <property type="project" value="TreeGrafter"/>
</dbReference>
<evidence type="ECO:0000256" key="10">
    <source>
        <dbReference type="PROSITE-ProRule" id="PRU00455"/>
    </source>
</evidence>
<feature type="domain" description="RING-type" evidence="11">
    <location>
        <begin position="302"/>
        <end position="337"/>
    </location>
</feature>
<comment type="catalytic activity">
    <reaction evidence="1">
        <text>S-ubiquitinyl-[E2 ubiquitin-conjugating enzyme]-L-cysteine + [acceptor protein]-L-lysine = [E2 ubiquitin-conjugating enzyme]-L-cysteine + N(6)-ubiquitinyl-[acceptor protein]-L-lysine.</text>
        <dbReference type="EC" id="2.3.2.27"/>
    </reaction>
</comment>
<dbReference type="PANTHER" id="PTHR45877:SF2">
    <property type="entry name" value="E3 UBIQUITIN-PROTEIN LIGASE SINA-RELATED"/>
    <property type="match status" value="1"/>
</dbReference>
<dbReference type="SUPFAM" id="SSF49599">
    <property type="entry name" value="TRAF domain-like"/>
    <property type="match status" value="2"/>
</dbReference>
<feature type="domain" description="SIAH-type" evidence="12">
    <location>
        <begin position="70"/>
        <end position="139"/>
    </location>
</feature>
<dbReference type="FunFam" id="3.30.40.10:FF:000041">
    <property type="entry name" value="E3 ubiquitin-protein ligase SINAT3"/>
    <property type="match status" value="1"/>
</dbReference>
<dbReference type="EMBL" id="JARQZJ010000040">
    <property type="protein sequence ID" value="KAK9877182.1"/>
    <property type="molecule type" value="Genomic_DNA"/>
</dbReference>
<dbReference type="Gene3D" id="3.30.40.10">
    <property type="entry name" value="Zinc/RING finger domain, C3HC4 (zinc finger)"/>
    <property type="match status" value="3"/>
</dbReference>
<keyword evidence="6" id="KW-0479">Metal-binding</keyword>
<dbReference type="InterPro" id="IPR013010">
    <property type="entry name" value="Znf_SIAH"/>
</dbReference>
<name>A0AAW1U082_9CUCU</name>
<proteinExistence type="inferred from homology"/>
<dbReference type="AlphaFoldDB" id="A0AAW1U082"/>
<keyword evidence="8" id="KW-0833">Ubl conjugation pathway</keyword>
<evidence type="ECO:0000313" key="14">
    <source>
        <dbReference type="Proteomes" id="UP001431783"/>
    </source>
</evidence>
<dbReference type="InterPro" id="IPR001841">
    <property type="entry name" value="Znf_RING"/>
</dbReference>
<dbReference type="SUPFAM" id="SSF57850">
    <property type="entry name" value="RING/U-box"/>
    <property type="match status" value="1"/>
</dbReference>
<evidence type="ECO:0000256" key="1">
    <source>
        <dbReference type="ARBA" id="ARBA00000900"/>
    </source>
</evidence>
<keyword evidence="5" id="KW-0808">Transferase</keyword>
<comment type="similarity">
    <text evidence="3">Belongs to the SINA (Seven in absentia) family.</text>
</comment>
<dbReference type="Pfam" id="PF21362">
    <property type="entry name" value="Sina_RING"/>
    <property type="match status" value="1"/>
</dbReference>
<evidence type="ECO:0000256" key="9">
    <source>
        <dbReference type="ARBA" id="ARBA00022833"/>
    </source>
</evidence>
<protein>
    <recommendedName>
        <fullName evidence="4">RING-type E3 ubiquitin transferase</fullName>
        <ecNumber evidence="4">2.3.2.27</ecNumber>
    </recommendedName>
</protein>
<evidence type="ECO:0000256" key="2">
    <source>
        <dbReference type="ARBA" id="ARBA00004906"/>
    </source>
</evidence>
<accession>A0AAW1U082</accession>
<dbReference type="PANTHER" id="PTHR45877">
    <property type="entry name" value="E3 UBIQUITIN-PROTEIN LIGASE SIAH2"/>
    <property type="match status" value="1"/>
</dbReference>
<evidence type="ECO:0000313" key="13">
    <source>
        <dbReference type="EMBL" id="KAK9877182.1"/>
    </source>
</evidence>
<dbReference type="GO" id="GO:0005737">
    <property type="term" value="C:cytoplasm"/>
    <property type="evidence" value="ECO:0007669"/>
    <property type="project" value="TreeGrafter"/>
</dbReference>
<evidence type="ECO:0000259" key="12">
    <source>
        <dbReference type="PROSITE" id="PS51081"/>
    </source>
</evidence>
<dbReference type="Proteomes" id="UP001431783">
    <property type="component" value="Unassembled WGS sequence"/>
</dbReference>
<dbReference type="InterPro" id="IPR013083">
    <property type="entry name" value="Znf_RING/FYVE/PHD"/>
</dbReference>
<evidence type="ECO:0000256" key="5">
    <source>
        <dbReference type="ARBA" id="ARBA00022679"/>
    </source>
</evidence>
<dbReference type="GO" id="GO:0008270">
    <property type="term" value="F:zinc ion binding"/>
    <property type="evidence" value="ECO:0007669"/>
    <property type="project" value="UniProtKB-KW"/>
</dbReference>
<evidence type="ECO:0000256" key="3">
    <source>
        <dbReference type="ARBA" id="ARBA00009119"/>
    </source>
</evidence>